<name>Q86L50_DICDI</name>
<reference evidence="1 2" key="1">
    <citation type="journal article" date="2005" name="Nature">
        <title>The genome of the social amoeba Dictyostelium discoideum.</title>
        <authorList>
            <consortium name="The Dictyostelium discoideum Sequencing Consortium"/>
            <person name="Eichinger L."/>
            <person name="Pachebat J.A."/>
            <person name="Glockner G."/>
            <person name="Rajandream M.A."/>
            <person name="Sucgang R."/>
            <person name="Berriman M."/>
            <person name="Song J."/>
            <person name="Olsen R."/>
            <person name="Szafranski K."/>
            <person name="Xu Q."/>
            <person name="Tunggal B."/>
            <person name="Kummerfeld S."/>
            <person name="Madera M."/>
            <person name="Konfortov B.A."/>
            <person name="Rivero F."/>
            <person name="Bankier A.T."/>
            <person name="Lehmann R."/>
            <person name="Hamlin N."/>
            <person name="Davies R."/>
            <person name="Gaudet P."/>
            <person name="Fey P."/>
            <person name="Pilcher K."/>
            <person name="Chen G."/>
            <person name="Saunders D."/>
            <person name="Sodergren E."/>
            <person name="Davis P."/>
            <person name="Kerhornou A."/>
            <person name="Nie X."/>
            <person name="Hall N."/>
            <person name="Anjard C."/>
            <person name="Hemphill L."/>
            <person name="Bason N."/>
            <person name="Farbrother P."/>
            <person name="Desany B."/>
            <person name="Just E."/>
            <person name="Morio T."/>
            <person name="Rost R."/>
            <person name="Churcher C."/>
            <person name="Cooper J."/>
            <person name="Haydock S."/>
            <person name="van Driessche N."/>
            <person name="Cronin A."/>
            <person name="Goodhead I."/>
            <person name="Muzny D."/>
            <person name="Mourier T."/>
            <person name="Pain A."/>
            <person name="Lu M."/>
            <person name="Harper D."/>
            <person name="Lindsay R."/>
            <person name="Hauser H."/>
            <person name="James K."/>
            <person name="Quiles M."/>
            <person name="Madan Babu M."/>
            <person name="Saito T."/>
            <person name="Buchrieser C."/>
            <person name="Wardroper A."/>
            <person name="Felder M."/>
            <person name="Thangavelu M."/>
            <person name="Johnson D."/>
            <person name="Knights A."/>
            <person name="Loulseged H."/>
            <person name="Mungall K."/>
            <person name="Oliver K."/>
            <person name="Price C."/>
            <person name="Quail M.A."/>
            <person name="Urushihara H."/>
            <person name="Hernandez J."/>
            <person name="Rabbinowitsch E."/>
            <person name="Steffen D."/>
            <person name="Sanders M."/>
            <person name="Ma J."/>
            <person name="Kohara Y."/>
            <person name="Sharp S."/>
            <person name="Simmonds M."/>
            <person name="Spiegler S."/>
            <person name="Tivey A."/>
            <person name="Sugano S."/>
            <person name="White B."/>
            <person name="Walker D."/>
            <person name="Woodward J."/>
            <person name="Winckler T."/>
            <person name="Tanaka Y."/>
            <person name="Shaulsky G."/>
            <person name="Schleicher M."/>
            <person name="Weinstock G."/>
            <person name="Rosenthal A."/>
            <person name="Cox E.C."/>
            <person name="Chisholm R.L."/>
            <person name="Gibbs R."/>
            <person name="Loomis W.F."/>
            <person name="Platzer M."/>
            <person name="Kay R.R."/>
            <person name="Williams J."/>
            <person name="Dear P.H."/>
            <person name="Noegel A.A."/>
            <person name="Barrell B."/>
            <person name="Kuspa A."/>
        </authorList>
    </citation>
    <scope>NUCLEOTIDE SEQUENCE [LARGE SCALE GENOMIC DNA]</scope>
    <source>
        <strain evidence="1 2">AX4</strain>
    </source>
</reference>
<dbReference type="VEuPathDB" id="AmoebaDB:DDB_G0272750"/>
<protein>
    <submittedName>
        <fullName evidence="1">Uncharacterized protein</fullName>
    </submittedName>
</protein>
<comment type="caution">
    <text evidence="1">The sequence shown here is derived from an EMBL/GenBank/DDBJ whole genome shotgun (WGS) entry which is preliminary data.</text>
</comment>
<proteinExistence type="predicted"/>
<evidence type="ECO:0000313" key="2">
    <source>
        <dbReference type="Proteomes" id="UP000002195"/>
    </source>
</evidence>
<keyword evidence="2" id="KW-1185">Reference proteome</keyword>
<dbReference type="GO" id="GO:0019369">
    <property type="term" value="P:arachidonate metabolic process"/>
    <property type="evidence" value="ECO:0000318"/>
    <property type="project" value="GO_Central"/>
</dbReference>
<accession>Q86L50</accession>
<dbReference type="GO" id="GO:0016020">
    <property type="term" value="C:membrane"/>
    <property type="evidence" value="ECO:0000318"/>
    <property type="project" value="GO_Central"/>
</dbReference>
<dbReference type="AlphaFoldDB" id="Q86L50"/>
<dbReference type="RefSeq" id="XP_644936.1">
    <property type="nucleotide sequence ID" value="XM_639844.1"/>
</dbReference>
<accession>Q558Y0</accession>
<organism evidence="1 2">
    <name type="scientific">Dictyostelium discoideum</name>
    <name type="common">Social amoeba</name>
    <dbReference type="NCBI Taxonomy" id="44689"/>
    <lineage>
        <taxon>Eukaryota</taxon>
        <taxon>Amoebozoa</taxon>
        <taxon>Evosea</taxon>
        <taxon>Eumycetozoa</taxon>
        <taxon>Dictyostelia</taxon>
        <taxon>Dictyosteliales</taxon>
        <taxon>Dictyosteliaceae</taxon>
        <taxon>Dictyostelium</taxon>
    </lineage>
</organism>
<dbReference type="FunCoup" id="Q86L50">
    <property type="interactions" value="93"/>
</dbReference>
<dbReference type="InParanoid" id="Q86L50"/>
<dbReference type="EMBL" id="AAFI02000008">
    <property type="protein sequence ID" value="EAL71012.1"/>
    <property type="molecule type" value="Genomic_DNA"/>
</dbReference>
<evidence type="ECO:0000313" key="1">
    <source>
        <dbReference type="EMBL" id="EAL71012.1"/>
    </source>
</evidence>
<dbReference type="Proteomes" id="UP000002195">
    <property type="component" value="Unassembled WGS sequence"/>
</dbReference>
<dbReference type="PaxDb" id="44689-DDB0168949"/>
<dbReference type="HOGENOM" id="CLU_1317539_0_0_1"/>
<gene>
    <name evidence="1" type="ORF">DDB_G0272750</name>
</gene>
<sequence length="209" mass="23795">MASIGTGKFKNEPTFGKNIKEILILLERSIAESEKQWVDLVSENKNLVDVNAFRINKLFDNKIGLDVKDNKSFELLKKTVHEFKTERPVIDLVCKSISCLFYLSDLQLSSIITNLPNEIIAQLKDSTVPFAYRLENSSLKNVQIQKRHYLSSNRPIELVCCILYLPANIDIICKVVPKSKFLNETSISGCPFDLEMDSSFYGIKKKLSL</sequence>
<dbReference type="KEGG" id="ddi:DDB_G0272750"/>
<dbReference type="GO" id="GO:0047499">
    <property type="term" value="F:calcium-independent phospholipase A2 activity"/>
    <property type="evidence" value="ECO:0000318"/>
    <property type="project" value="GO_Central"/>
</dbReference>
<dbReference type="GeneID" id="8618615"/>